<proteinExistence type="predicted"/>
<name>A0A1G7Y754_9FLAO</name>
<protein>
    <submittedName>
        <fullName evidence="2">Uncharacterized protein</fullName>
    </submittedName>
</protein>
<keyword evidence="3" id="KW-1185">Reference proteome</keyword>
<dbReference type="Proteomes" id="UP000199296">
    <property type="component" value="Unassembled WGS sequence"/>
</dbReference>
<evidence type="ECO:0000313" key="3">
    <source>
        <dbReference type="Proteomes" id="UP000199296"/>
    </source>
</evidence>
<feature type="signal peptide" evidence="1">
    <location>
        <begin position="1"/>
        <end position="19"/>
    </location>
</feature>
<organism evidence="2 3">
    <name type="scientific">Psychroflexus sediminis</name>
    <dbReference type="NCBI Taxonomy" id="470826"/>
    <lineage>
        <taxon>Bacteria</taxon>
        <taxon>Pseudomonadati</taxon>
        <taxon>Bacteroidota</taxon>
        <taxon>Flavobacteriia</taxon>
        <taxon>Flavobacteriales</taxon>
        <taxon>Flavobacteriaceae</taxon>
        <taxon>Psychroflexus</taxon>
    </lineage>
</organism>
<dbReference type="EMBL" id="FNCW01000011">
    <property type="protein sequence ID" value="SDG92207.1"/>
    <property type="molecule type" value="Genomic_DNA"/>
</dbReference>
<dbReference type="RefSeq" id="WP_093368489.1">
    <property type="nucleotide sequence ID" value="NZ_FNCW01000011.1"/>
</dbReference>
<keyword evidence="1" id="KW-0732">Signal</keyword>
<reference evidence="2 3" key="1">
    <citation type="submission" date="2016-10" db="EMBL/GenBank/DDBJ databases">
        <authorList>
            <person name="de Groot N.N."/>
        </authorList>
    </citation>
    <scope>NUCLEOTIDE SEQUENCE [LARGE SCALE GENOMIC DNA]</scope>
    <source>
        <strain evidence="2 3">DSM 19803</strain>
    </source>
</reference>
<evidence type="ECO:0000256" key="1">
    <source>
        <dbReference type="SAM" id="SignalP"/>
    </source>
</evidence>
<sequence>MKKVILTFALSTLALGMNAQTEEIKEIGDTSECMDEAWAAGTEAGEQAGGVDTMWGSVIAYIETDKYYRENCL</sequence>
<accession>A0A1G7Y754</accession>
<evidence type="ECO:0000313" key="2">
    <source>
        <dbReference type="EMBL" id="SDG92207.1"/>
    </source>
</evidence>
<dbReference type="AlphaFoldDB" id="A0A1G7Y754"/>
<gene>
    <name evidence="2" type="ORF">SAMN04488027_11112</name>
</gene>
<feature type="chain" id="PRO_5011775627" evidence="1">
    <location>
        <begin position="20"/>
        <end position="73"/>
    </location>
</feature>